<dbReference type="GO" id="GO:0016579">
    <property type="term" value="P:protein deubiquitination"/>
    <property type="evidence" value="ECO:0007669"/>
    <property type="project" value="InterPro"/>
</dbReference>
<dbReference type="InterPro" id="IPR038765">
    <property type="entry name" value="Papain-like_cys_pep_sf"/>
</dbReference>
<keyword evidence="4" id="KW-1185">Reference proteome</keyword>
<dbReference type="CDD" id="cd02257">
    <property type="entry name" value="Peptidase_C19"/>
    <property type="match status" value="1"/>
</dbReference>
<reference evidence="3" key="1">
    <citation type="submission" date="2023-08" db="EMBL/GenBank/DDBJ databases">
        <title>Chromosome-level Genome Assembly of mud carp (Cirrhinus molitorella).</title>
        <authorList>
            <person name="Liu H."/>
        </authorList>
    </citation>
    <scope>NUCLEOTIDE SEQUENCE</scope>
    <source>
        <strain evidence="3">Prfri</strain>
        <tissue evidence="3">Muscle</tissue>
    </source>
</reference>
<dbReference type="InterPro" id="IPR050164">
    <property type="entry name" value="Peptidase_C19"/>
</dbReference>
<evidence type="ECO:0000259" key="2">
    <source>
        <dbReference type="PROSITE" id="PS50235"/>
    </source>
</evidence>
<evidence type="ECO:0000313" key="4">
    <source>
        <dbReference type="Proteomes" id="UP001187343"/>
    </source>
</evidence>
<name>A0AA88Q485_9TELE</name>
<feature type="coiled-coil region" evidence="1">
    <location>
        <begin position="466"/>
        <end position="543"/>
    </location>
</feature>
<feature type="domain" description="USP" evidence="2">
    <location>
        <begin position="45"/>
        <end position="338"/>
    </location>
</feature>
<dbReference type="InterPro" id="IPR018200">
    <property type="entry name" value="USP_CS"/>
</dbReference>
<accession>A0AA88Q485</accession>
<dbReference type="PANTHER" id="PTHR24006">
    <property type="entry name" value="UBIQUITIN CARBOXYL-TERMINAL HYDROLASE"/>
    <property type="match status" value="1"/>
</dbReference>
<dbReference type="Proteomes" id="UP001187343">
    <property type="component" value="Unassembled WGS sequence"/>
</dbReference>
<dbReference type="InterPro" id="IPR001394">
    <property type="entry name" value="Peptidase_C19_UCH"/>
</dbReference>
<evidence type="ECO:0000256" key="1">
    <source>
        <dbReference type="SAM" id="Coils"/>
    </source>
</evidence>
<dbReference type="GO" id="GO:0005634">
    <property type="term" value="C:nucleus"/>
    <property type="evidence" value="ECO:0007669"/>
    <property type="project" value="TreeGrafter"/>
</dbReference>
<comment type="caution">
    <text evidence="3">The sequence shown here is derived from an EMBL/GenBank/DDBJ whole genome shotgun (WGS) entry which is preliminary data.</text>
</comment>
<dbReference type="Pfam" id="PF00443">
    <property type="entry name" value="UCH"/>
    <property type="match status" value="1"/>
</dbReference>
<dbReference type="PROSITE" id="PS00973">
    <property type="entry name" value="USP_2"/>
    <property type="match status" value="1"/>
</dbReference>
<dbReference type="SUPFAM" id="SSF54001">
    <property type="entry name" value="Cysteine proteinases"/>
    <property type="match status" value="1"/>
</dbReference>
<dbReference type="GO" id="GO:0004843">
    <property type="term" value="F:cysteine-type deubiquitinase activity"/>
    <property type="evidence" value="ECO:0007669"/>
    <property type="project" value="InterPro"/>
</dbReference>
<dbReference type="PROSITE" id="PS50235">
    <property type="entry name" value="USP_3"/>
    <property type="match status" value="1"/>
</dbReference>
<gene>
    <name evidence="3" type="ORF">Q8A67_002961</name>
</gene>
<protein>
    <recommendedName>
        <fullName evidence="2">USP domain-containing protein</fullName>
    </recommendedName>
</protein>
<dbReference type="PANTHER" id="PTHR24006:SF899">
    <property type="entry name" value="UBIQUITIN CARBOXYL-TERMINAL HYDROLASE"/>
    <property type="match status" value="1"/>
</dbReference>
<dbReference type="GO" id="GO:0005829">
    <property type="term" value="C:cytosol"/>
    <property type="evidence" value="ECO:0007669"/>
    <property type="project" value="TreeGrafter"/>
</dbReference>
<keyword evidence="1" id="KW-0175">Coiled coil</keyword>
<organism evidence="3 4">
    <name type="scientific">Cirrhinus molitorella</name>
    <name type="common">mud carp</name>
    <dbReference type="NCBI Taxonomy" id="172907"/>
    <lineage>
        <taxon>Eukaryota</taxon>
        <taxon>Metazoa</taxon>
        <taxon>Chordata</taxon>
        <taxon>Craniata</taxon>
        <taxon>Vertebrata</taxon>
        <taxon>Euteleostomi</taxon>
        <taxon>Actinopterygii</taxon>
        <taxon>Neopterygii</taxon>
        <taxon>Teleostei</taxon>
        <taxon>Ostariophysi</taxon>
        <taxon>Cypriniformes</taxon>
        <taxon>Cyprinidae</taxon>
        <taxon>Labeoninae</taxon>
        <taxon>Labeonini</taxon>
        <taxon>Cirrhinus</taxon>
    </lineage>
</organism>
<proteinExistence type="predicted"/>
<evidence type="ECO:0000313" key="3">
    <source>
        <dbReference type="EMBL" id="KAK2910828.1"/>
    </source>
</evidence>
<dbReference type="InterPro" id="IPR028889">
    <property type="entry name" value="USP"/>
</dbReference>
<dbReference type="EMBL" id="JAUYZG010000003">
    <property type="protein sequence ID" value="KAK2910828.1"/>
    <property type="molecule type" value="Genomic_DNA"/>
</dbReference>
<dbReference type="AlphaFoldDB" id="A0AA88Q485"/>
<dbReference type="Gene3D" id="3.90.70.10">
    <property type="entry name" value="Cysteine proteinases"/>
    <property type="match status" value="1"/>
</dbReference>
<sequence length="554" mass="62977">MAICMKVPEKWYTFYRNQGSCCEKKTEKDFHVEIVDVTSPSHEYIGLENQGATCYLNTVLQLLFMTKDFREAVESLPPPTLKMSPATLSTIDNSIAQVFKDLKSKKGTIATTEGITAELKINVHKQEDAAKCLQQILNMVDPAMSKMFQGTKVDTTICKKAAKKHEPLKQEKTFFIISISLESQAHINVQSCFDSYFEPIIMCGEDQQVYCKDCEMMMDTEIICSLKNVPSVLVLHLERFEFDYETMCCVKNESPVQIPAQLFVKDKTDVIHSYDLYAIANHCGSLSSGHYYADIRSYEDKQWYRFDDSLVKKMDNLSSAFNKPILSEDAYLILFKKSAIVSVDNRKMEEGTSSKFEDPKEDAMICANMSRSSSPATHWDQLEAWLNAVTGTILPEAARNLQHLSREQLDEDLNRLMAHDPTQSYNSKELAKIVGALAHNLIAQVKLSDGSITLLEQETTAFSLQMEEARRNQVDAENRVEQLTQELQAEVARLQDDLSDLRSDADLREQAGELARRELESRLQQAETLLEWAEIDLKEREAKAKAFERHCKAA</sequence>